<evidence type="ECO:0000256" key="7">
    <source>
        <dbReference type="SAM" id="MobiDB-lite"/>
    </source>
</evidence>
<dbReference type="Proteomes" id="UP000322225">
    <property type="component" value="Chromosome 1"/>
</dbReference>
<evidence type="ECO:0000256" key="5">
    <source>
        <dbReference type="ARBA" id="ARBA00022989"/>
    </source>
</evidence>
<dbReference type="RefSeq" id="XP_031858815.1">
    <property type="nucleotide sequence ID" value="XM_032006896.1"/>
</dbReference>
<dbReference type="OrthoDB" id="6500128at2759"/>
<dbReference type="InterPro" id="IPR039421">
    <property type="entry name" value="Type_1_exporter"/>
</dbReference>
<feature type="transmembrane region" description="Helical" evidence="8">
    <location>
        <begin position="1294"/>
        <end position="1314"/>
    </location>
</feature>
<dbReference type="InterPro" id="IPR027417">
    <property type="entry name" value="P-loop_NTPase"/>
</dbReference>
<evidence type="ECO:0000256" key="1">
    <source>
        <dbReference type="ARBA" id="ARBA00004141"/>
    </source>
</evidence>
<dbReference type="Pfam" id="PF00005">
    <property type="entry name" value="ABC_tran"/>
    <property type="match status" value="2"/>
</dbReference>
<dbReference type="GeneID" id="43591060"/>
<name>A0A5M6BSU9_9TREE</name>
<dbReference type="PROSITE" id="PS50893">
    <property type="entry name" value="ABC_TRANSPORTER_2"/>
    <property type="match status" value="2"/>
</dbReference>
<feature type="transmembrane region" description="Helical" evidence="8">
    <location>
        <begin position="298"/>
        <end position="330"/>
    </location>
</feature>
<keyword evidence="10" id="KW-1185">Reference proteome</keyword>
<feature type="transmembrane region" description="Helical" evidence="8">
    <location>
        <begin position="1438"/>
        <end position="1457"/>
    </location>
</feature>
<dbReference type="InterPro" id="IPR017871">
    <property type="entry name" value="ABC_transporter-like_CS"/>
</dbReference>
<dbReference type="GO" id="GO:0005743">
    <property type="term" value="C:mitochondrial inner membrane"/>
    <property type="evidence" value="ECO:0007669"/>
    <property type="project" value="TreeGrafter"/>
</dbReference>
<feature type="compositionally biased region" description="Polar residues" evidence="7">
    <location>
        <begin position="90"/>
        <end position="104"/>
    </location>
</feature>
<dbReference type="FunFam" id="3.40.50.300:FF:001982">
    <property type="entry name" value="Serine protease/ABC transporter B family protein tagC"/>
    <property type="match status" value="1"/>
</dbReference>
<feature type="compositionally biased region" description="Low complexity" evidence="7">
    <location>
        <begin position="114"/>
        <end position="127"/>
    </location>
</feature>
<proteinExistence type="predicted"/>
<evidence type="ECO:0000256" key="4">
    <source>
        <dbReference type="ARBA" id="ARBA00022840"/>
    </source>
</evidence>
<dbReference type="SUPFAM" id="SSF52540">
    <property type="entry name" value="P-loop containing nucleoside triphosphate hydrolases"/>
    <property type="match status" value="2"/>
</dbReference>
<comment type="subcellular location">
    <subcellularLocation>
        <location evidence="1">Membrane</location>
        <topology evidence="1">Multi-pass membrane protein</topology>
    </subcellularLocation>
</comment>
<sequence>MATERYTLDDPFSSPSSPSASTPRSNHSSSQSYSSTRDRAPTPAGYQSPSSQAGSSTSPTQVSRYPPTRNLTTPTSPDWLPLTPPRRTAAQHTRSAHSTTSPSTLHRAINTVLPTSPSGPVYYSSPPSAFPSHIDASPHPDDVELTPITPRRIPPNVDEDSPFHDRHSVFDPSTQMSTISEQEDPFEYSEVAVSGGKQKTMSGYKFSGLSPRGWDDQGEEMTFGAMLNEVRPVSEARRSLYHIDSSSIPSSIPTSTFDNHLDSPYQPPDPTTTPRPPRPAFIPPTFRGLFALTRRNDYVLILFPAIILAIVCALIPPYMSIIIGDAFAIFSSYPMSGGGSEGQRKALKDGISTTSIKLTVAGVLSLLLNYLKGVMWQRYGETVAHRLRDAVYRGVQGKSMEWFDLGMGMRETLEVGGEKSEAVGAGGLMSKFIRETDDVRMANSYAAGFVVQNIFTFLLCFILAMIKAPTLALVTLSTIPLIVLTQIVTQIVIAPLHAAERRSLAEASTNVERATSAIATVKVHNAEKGEEERFIHMTGKGKASVTKQGLVWGAATGLTDFFLLGTFVLGFWYGAKMVRDGKVTAGNVMTCFWASLFSATYLQQVVPYLTTVTKGKNSMASLLTVIQDDPAQSAAGNPFSSSANSPTQSGFPSTSIKKTIGKRNSRPVSLRGIRPTRCHGEFNLQNVSFAYPSRPDNPVLQDISIFLPPGETTFIVGGSGSGKSTIAQLLLRLYLPTSGEVTIDDQSFTYLDPGFTREHIAAVQQGCILFDMTVHDNVAMGLAGSGPDPKTGIKRGPKDVTREDVVEACKMAMIHDFIESLPQGYETMLGTGGSSLSGGQRQRMAIARARIRNPTVLILDEATSALDPTSRLLVFQSLKSWRQNRTTIVITHDLSQIVSDDFVYVMKDGHIAEQGFRLDLMTKPHGVFASMAAEQAIEPLPIKDVEAEVGGVAWERGLDEILEMEREFEEVLDDRPLTLRPHTPSFLLGVRPESAMYFNMLDEYSQTRRQSRPLSKAHNRLSWTPEELGSRATSRASFVPGMSRPGSRMSRVSHDFPLRPGYRGSMESSHLGRPSYERTPSRRSMHVPQMSGNGLLHPGWTEKDTTPRASMAIRQRQQRTMSENLDDDLKGSSADLAIATIPDRSPTPTVNAESPLPGVFALFRMYLPHLPAKVLLFIGCVGSIAHGITTPVWSFFLAKLLIVVGNGGIDKSALTKYSLIILALCAAQGLANFISQWSLVGVSARWVHEVRKEAFGRVIKQDKSFFDETQNSPDRLVQILIKDSDDARALWSQVIGKAVTIIVMIGLGIIWAMVVGWKLTLIGLALGPVYGGFMTIMSWVNAKLEVQTKGEREVVGRVFYESIANVRGIRAMALDSAFLERFERDATAASRIGKRAAWFFAFGNAISSCLPLFAQALMNFAGSMFMLDGTMNYQQMLQVYNLVLFSLTFGAAMLDFVPTLSKARVAARDFNRLYQVSTDTSESSGDLRFPITGRLSFSNVAFSYPTRPDIPILSSLSFNLTPGECVAIVGPSGSGKSTIASLLQRFYNPSSGSIKLDEYDLSQIDAQWLRNHIAVVSQSANLFDTTIAQNIAYGSPNLSLGEIQRAAKAANIHDFIQSLPEGYETNLGENASLISGGQAQRLQIARALVRRSSILILDECTSALDVENARAVLDTIVNIKDSHTTIFITHSVEAMRRCDRIVCLGEGKVVEEGTFEQLTARGGVFARLMKTGEWE</sequence>
<evidence type="ECO:0000256" key="3">
    <source>
        <dbReference type="ARBA" id="ARBA00022741"/>
    </source>
</evidence>
<feature type="region of interest" description="Disordered" evidence="7">
    <location>
        <begin position="1008"/>
        <end position="1107"/>
    </location>
</feature>
<keyword evidence="5 8" id="KW-1133">Transmembrane helix</keyword>
<feature type="compositionally biased region" description="Low complexity" evidence="7">
    <location>
        <begin position="11"/>
        <end position="35"/>
    </location>
</feature>
<evidence type="ECO:0000313" key="10">
    <source>
        <dbReference type="Proteomes" id="UP000322225"/>
    </source>
</evidence>
<feature type="transmembrane region" description="Helical" evidence="8">
    <location>
        <begin position="1174"/>
        <end position="1197"/>
    </location>
</feature>
<dbReference type="CDD" id="cd18578">
    <property type="entry name" value="ABC_6TM_Pgp_ABCB1_D2_like"/>
    <property type="match status" value="1"/>
</dbReference>
<feature type="transmembrane region" description="Helical" evidence="8">
    <location>
        <begin position="550"/>
        <end position="573"/>
    </location>
</feature>
<dbReference type="Gene3D" id="3.40.50.300">
    <property type="entry name" value="P-loop containing nucleotide triphosphate hydrolases"/>
    <property type="match status" value="2"/>
</dbReference>
<keyword evidence="4" id="KW-0067">ATP-binding</keyword>
<protein>
    <submittedName>
        <fullName evidence="9">Uncharacterized protein</fullName>
    </submittedName>
</protein>
<keyword evidence="2 8" id="KW-0812">Transmembrane</keyword>
<dbReference type="SUPFAM" id="SSF90123">
    <property type="entry name" value="ABC transporter transmembrane region"/>
    <property type="match status" value="2"/>
</dbReference>
<dbReference type="SMART" id="SM00382">
    <property type="entry name" value="AAA"/>
    <property type="match status" value="2"/>
</dbReference>
<dbReference type="PROSITE" id="PS50929">
    <property type="entry name" value="ABC_TM1F"/>
    <property type="match status" value="2"/>
</dbReference>
<feature type="region of interest" description="Disordered" evidence="7">
    <location>
        <begin position="1"/>
        <end position="163"/>
    </location>
</feature>
<dbReference type="InterPro" id="IPR003593">
    <property type="entry name" value="AAA+_ATPase"/>
</dbReference>
<feature type="transmembrane region" description="Helical" evidence="8">
    <location>
        <begin position="472"/>
        <end position="493"/>
    </location>
</feature>
<evidence type="ECO:0000256" key="8">
    <source>
        <dbReference type="SAM" id="Phobius"/>
    </source>
</evidence>
<dbReference type="EMBL" id="CP144051">
    <property type="protein sequence ID" value="WWD15747.1"/>
    <property type="molecule type" value="Genomic_DNA"/>
</dbReference>
<dbReference type="PANTHER" id="PTHR43394">
    <property type="entry name" value="ATP-DEPENDENT PERMEASE MDL1, MITOCHONDRIAL"/>
    <property type="match status" value="1"/>
</dbReference>
<dbReference type="GO" id="GO:0015421">
    <property type="term" value="F:ABC-type oligopeptide transporter activity"/>
    <property type="evidence" value="ECO:0007669"/>
    <property type="project" value="TreeGrafter"/>
</dbReference>
<feature type="region of interest" description="Disordered" evidence="7">
    <location>
        <begin position="251"/>
        <end position="280"/>
    </location>
</feature>
<feature type="region of interest" description="Disordered" evidence="7">
    <location>
        <begin position="634"/>
        <end position="672"/>
    </location>
</feature>
<keyword evidence="3" id="KW-0547">Nucleotide-binding</keyword>
<dbReference type="Gene3D" id="1.20.1560.10">
    <property type="entry name" value="ABC transporter type 1, transmembrane domain"/>
    <property type="match status" value="2"/>
</dbReference>
<feature type="transmembrane region" description="Helical" evidence="8">
    <location>
        <begin position="444"/>
        <end position="466"/>
    </location>
</feature>
<dbReference type="InterPro" id="IPR003439">
    <property type="entry name" value="ABC_transporter-like_ATP-bd"/>
</dbReference>
<evidence type="ECO:0000256" key="6">
    <source>
        <dbReference type="ARBA" id="ARBA00023136"/>
    </source>
</evidence>
<dbReference type="GO" id="GO:0005524">
    <property type="term" value="F:ATP binding"/>
    <property type="evidence" value="ECO:0007669"/>
    <property type="project" value="UniProtKB-KW"/>
</dbReference>
<dbReference type="FunFam" id="3.40.50.300:FF:001471">
    <property type="entry name" value="P-loop containing nucleoside triphosphate hydrolase protein"/>
    <property type="match status" value="1"/>
</dbReference>
<dbReference type="GO" id="GO:0090374">
    <property type="term" value="P:oligopeptide export from mitochondrion"/>
    <property type="evidence" value="ECO:0007669"/>
    <property type="project" value="TreeGrafter"/>
</dbReference>
<keyword evidence="6 8" id="KW-0472">Membrane</keyword>
<feature type="compositionally biased region" description="Low complexity" evidence="7">
    <location>
        <begin position="44"/>
        <end position="60"/>
    </location>
</feature>
<dbReference type="CDD" id="cd18577">
    <property type="entry name" value="ABC_6TM_Pgp_ABCB1_D1_like"/>
    <property type="match status" value="1"/>
</dbReference>
<feature type="compositionally biased region" description="Pro residues" evidence="7">
    <location>
        <begin position="265"/>
        <end position="280"/>
    </location>
</feature>
<reference evidence="9" key="2">
    <citation type="submission" date="2024-01" db="EMBL/GenBank/DDBJ databases">
        <title>Comparative genomics of Cryptococcus and Kwoniella reveals pathogenesis evolution and contrasting modes of karyotype evolution via chromosome fusion or intercentromeric recombination.</title>
        <authorList>
            <person name="Coelho M.A."/>
            <person name="David-Palma M."/>
            <person name="Shea T."/>
            <person name="Bowers K."/>
            <person name="McGinley-Smith S."/>
            <person name="Mohammad A.W."/>
            <person name="Gnirke A."/>
            <person name="Yurkov A.M."/>
            <person name="Nowrousian M."/>
            <person name="Sun S."/>
            <person name="Cuomo C.A."/>
            <person name="Heitman J."/>
        </authorList>
    </citation>
    <scope>NUCLEOTIDE SEQUENCE</scope>
    <source>
        <strain evidence="9">CBS 12478</strain>
    </source>
</reference>
<evidence type="ECO:0000313" key="9">
    <source>
        <dbReference type="EMBL" id="WWD15747.1"/>
    </source>
</evidence>
<dbReference type="KEGG" id="ksn:43591060"/>
<dbReference type="InterPro" id="IPR011527">
    <property type="entry name" value="ABC1_TM_dom"/>
</dbReference>
<accession>A0A5M6BSU9</accession>
<reference evidence="9" key="1">
    <citation type="submission" date="2017-08" db="EMBL/GenBank/DDBJ databases">
        <authorList>
            <person name="Cuomo C."/>
            <person name="Billmyre B."/>
            <person name="Heitman J."/>
        </authorList>
    </citation>
    <scope>NUCLEOTIDE SEQUENCE</scope>
    <source>
        <strain evidence="9">CBS 12478</strain>
    </source>
</reference>
<gene>
    <name evidence="9" type="ORF">CI109_100169</name>
</gene>
<feature type="compositionally biased region" description="Basic residues" evidence="7">
    <location>
        <begin position="1009"/>
        <end position="1019"/>
    </location>
</feature>
<dbReference type="GO" id="GO:0016887">
    <property type="term" value="F:ATP hydrolysis activity"/>
    <property type="evidence" value="ECO:0007669"/>
    <property type="project" value="InterPro"/>
</dbReference>
<feature type="transmembrane region" description="Helical" evidence="8">
    <location>
        <begin position="350"/>
        <end position="371"/>
    </location>
</feature>
<evidence type="ECO:0000256" key="2">
    <source>
        <dbReference type="ARBA" id="ARBA00022692"/>
    </source>
</evidence>
<organism evidence="9 10">
    <name type="scientific">Kwoniella shandongensis</name>
    <dbReference type="NCBI Taxonomy" id="1734106"/>
    <lineage>
        <taxon>Eukaryota</taxon>
        <taxon>Fungi</taxon>
        <taxon>Dikarya</taxon>
        <taxon>Basidiomycota</taxon>
        <taxon>Agaricomycotina</taxon>
        <taxon>Tremellomycetes</taxon>
        <taxon>Tremellales</taxon>
        <taxon>Cryptococcaceae</taxon>
        <taxon>Kwoniella</taxon>
    </lineage>
</organism>
<dbReference type="InterPro" id="IPR036640">
    <property type="entry name" value="ABC1_TM_sf"/>
</dbReference>
<dbReference type="PROSITE" id="PS00211">
    <property type="entry name" value="ABC_TRANSPORTER_1"/>
    <property type="match status" value="1"/>
</dbReference>
<feature type="compositionally biased region" description="Polar residues" evidence="7">
    <location>
        <begin position="634"/>
        <end position="657"/>
    </location>
</feature>
<dbReference type="Pfam" id="PF00664">
    <property type="entry name" value="ABC_membrane"/>
    <property type="match status" value="2"/>
</dbReference>
<dbReference type="PANTHER" id="PTHR43394:SF15">
    <property type="entry name" value="ALPHA-FACTOR-TRANSPORTING ATPASE"/>
    <property type="match status" value="1"/>
</dbReference>
<feature type="transmembrane region" description="Helical" evidence="8">
    <location>
        <begin position="1320"/>
        <end position="1342"/>
    </location>
</feature>
<feature type="transmembrane region" description="Helical" evidence="8">
    <location>
        <begin position="1397"/>
        <end position="1418"/>
    </location>
</feature>